<evidence type="ECO:0000313" key="3">
    <source>
        <dbReference type="Proteomes" id="UP000813444"/>
    </source>
</evidence>
<organism evidence="2 3">
    <name type="scientific">Stachybotrys elegans</name>
    <dbReference type="NCBI Taxonomy" id="80388"/>
    <lineage>
        <taxon>Eukaryota</taxon>
        <taxon>Fungi</taxon>
        <taxon>Dikarya</taxon>
        <taxon>Ascomycota</taxon>
        <taxon>Pezizomycotina</taxon>
        <taxon>Sordariomycetes</taxon>
        <taxon>Hypocreomycetidae</taxon>
        <taxon>Hypocreales</taxon>
        <taxon>Stachybotryaceae</taxon>
        <taxon>Stachybotrys</taxon>
    </lineage>
</organism>
<dbReference type="EMBL" id="JAGPNK010000002">
    <property type="protein sequence ID" value="KAH7325988.1"/>
    <property type="molecule type" value="Genomic_DNA"/>
</dbReference>
<dbReference type="AlphaFoldDB" id="A0A8K0SVJ6"/>
<comment type="caution">
    <text evidence="2">The sequence shown here is derived from an EMBL/GenBank/DDBJ whole genome shotgun (WGS) entry which is preliminary data.</text>
</comment>
<name>A0A8K0SVJ6_9HYPO</name>
<keyword evidence="1" id="KW-0732">Signal</keyword>
<feature type="chain" id="PRO_5035456299" description="Secreted protein" evidence="1">
    <location>
        <begin position="18"/>
        <end position="59"/>
    </location>
</feature>
<accession>A0A8K0SVJ6</accession>
<protein>
    <recommendedName>
        <fullName evidence="4">Secreted protein</fullName>
    </recommendedName>
</protein>
<feature type="signal peptide" evidence="1">
    <location>
        <begin position="1"/>
        <end position="17"/>
    </location>
</feature>
<reference evidence="2" key="1">
    <citation type="journal article" date="2021" name="Nat. Commun.">
        <title>Genetic determinants of endophytism in the Arabidopsis root mycobiome.</title>
        <authorList>
            <person name="Mesny F."/>
            <person name="Miyauchi S."/>
            <person name="Thiergart T."/>
            <person name="Pickel B."/>
            <person name="Atanasova L."/>
            <person name="Karlsson M."/>
            <person name="Huettel B."/>
            <person name="Barry K.W."/>
            <person name="Haridas S."/>
            <person name="Chen C."/>
            <person name="Bauer D."/>
            <person name="Andreopoulos W."/>
            <person name="Pangilinan J."/>
            <person name="LaButti K."/>
            <person name="Riley R."/>
            <person name="Lipzen A."/>
            <person name="Clum A."/>
            <person name="Drula E."/>
            <person name="Henrissat B."/>
            <person name="Kohler A."/>
            <person name="Grigoriev I.V."/>
            <person name="Martin F.M."/>
            <person name="Hacquard S."/>
        </authorList>
    </citation>
    <scope>NUCLEOTIDE SEQUENCE</scope>
    <source>
        <strain evidence="2">MPI-CAGE-CH-0235</strain>
    </source>
</reference>
<evidence type="ECO:0008006" key="4">
    <source>
        <dbReference type="Google" id="ProtNLM"/>
    </source>
</evidence>
<evidence type="ECO:0000256" key="1">
    <source>
        <dbReference type="SAM" id="SignalP"/>
    </source>
</evidence>
<evidence type="ECO:0000313" key="2">
    <source>
        <dbReference type="EMBL" id="KAH7325988.1"/>
    </source>
</evidence>
<gene>
    <name evidence="2" type="ORF">B0I35DRAFT_421640</name>
</gene>
<sequence>MRSALFYLLLLRPYASPSLQPPARCAAVTATICHSQIPERRMITALAKRGCTPSPPPPS</sequence>
<keyword evidence="3" id="KW-1185">Reference proteome</keyword>
<dbReference type="Proteomes" id="UP000813444">
    <property type="component" value="Unassembled WGS sequence"/>
</dbReference>
<proteinExistence type="predicted"/>